<dbReference type="OrthoDB" id="9885321at2"/>
<keyword evidence="2" id="KW-1185">Reference proteome</keyword>
<sequence length="186" mass="21092">MSDLDRDDFTRVCVATYRYFNQGEIWLPKPPRERVRVADMGREWRFNAARFLERRAKALEFRYGFGEISAMSAPVWFDVVGEDNGRPVTAGPGMSDLDLMSDSASDAFDQAMDQRVADPVGWLRSTVLYRALVADLPTEQAEVVQLAERAKHWSTCPVRTGADDCRCEQIRAEHAATDTTPEWTLP</sequence>
<evidence type="ECO:0000313" key="2">
    <source>
        <dbReference type="Proteomes" id="UP000277671"/>
    </source>
</evidence>
<proteinExistence type="predicted"/>
<dbReference type="EMBL" id="RBKT01000001">
    <property type="protein sequence ID" value="RKR92845.1"/>
    <property type="molecule type" value="Genomic_DNA"/>
</dbReference>
<dbReference type="AlphaFoldDB" id="A0A495JWB9"/>
<comment type="caution">
    <text evidence="1">The sequence shown here is derived from an EMBL/GenBank/DDBJ whole genome shotgun (WGS) entry which is preliminary data.</text>
</comment>
<name>A0A495JWB9_9ACTN</name>
<dbReference type="Proteomes" id="UP000277671">
    <property type="component" value="Unassembled WGS sequence"/>
</dbReference>
<reference evidence="1 2" key="1">
    <citation type="submission" date="2018-10" db="EMBL/GenBank/DDBJ databases">
        <title>Sequencing the genomes of 1000 actinobacteria strains.</title>
        <authorList>
            <person name="Klenk H.-P."/>
        </authorList>
    </citation>
    <scope>NUCLEOTIDE SEQUENCE [LARGE SCALE GENOMIC DNA]</scope>
    <source>
        <strain evidence="1 2">DSM 45175</strain>
    </source>
</reference>
<organism evidence="1 2">
    <name type="scientific">Micromonospora pisi</name>
    <dbReference type="NCBI Taxonomy" id="589240"/>
    <lineage>
        <taxon>Bacteria</taxon>
        <taxon>Bacillati</taxon>
        <taxon>Actinomycetota</taxon>
        <taxon>Actinomycetes</taxon>
        <taxon>Micromonosporales</taxon>
        <taxon>Micromonosporaceae</taxon>
        <taxon>Micromonospora</taxon>
    </lineage>
</organism>
<dbReference type="RefSeq" id="WP_121160786.1">
    <property type="nucleotide sequence ID" value="NZ_RBKT01000001.1"/>
</dbReference>
<accession>A0A495JWB9</accession>
<evidence type="ECO:0000313" key="1">
    <source>
        <dbReference type="EMBL" id="RKR92845.1"/>
    </source>
</evidence>
<protein>
    <submittedName>
        <fullName evidence="1">Uncharacterized protein</fullName>
    </submittedName>
</protein>
<gene>
    <name evidence="1" type="ORF">BDK92_7327</name>
</gene>